<dbReference type="EMBL" id="BBPA01000020">
    <property type="protein sequence ID" value="GAL92280.1"/>
    <property type="molecule type" value="Genomic_DNA"/>
</dbReference>
<reference evidence="3" key="1">
    <citation type="journal article" date="2015" name="Genome">
        <title>Whole Genome Sequence of the Non-Microcystin-Producing Microcystis aeruginosa Strain NIES-44.</title>
        <authorList>
            <person name="Okano K."/>
            <person name="Miyata N."/>
            <person name="Ozaki Y."/>
        </authorList>
    </citation>
    <scope>NUCLEOTIDE SEQUENCE [LARGE SCALE GENOMIC DNA]</scope>
    <source>
        <strain evidence="3">NIES-44</strain>
    </source>
</reference>
<organism evidence="2 3">
    <name type="scientific">Microcystis aeruginosa NIES-44</name>
    <dbReference type="NCBI Taxonomy" id="449439"/>
    <lineage>
        <taxon>Bacteria</taxon>
        <taxon>Bacillati</taxon>
        <taxon>Cyanobacteriota</taxon>
        <taxon>Cyanophyceae</taxon>
        <taxon>Oscillatoriophycideae</taxon>
        <taxon>Chroococcales</taxon>
        <taxon>Microcystaceae</taxon>
        <taxon>Microcystis</taxon>
    </lineage>
</organism>
<evidence type="ECO:0000313" key="3">
    <source>
        <dbReference type="Proteomes" id="UP000030321"/>
    </source>
</evidence>
<name>A0A0A1VRA2_MICAE</name>
<sequence>MDYLNYFANDCLRYIPSHKLRDKKVLVVGCNDGRDCRFFLEAAVVHGLDVCEDIGQGLTHEKVSYFQESVESTTRPDNYYDLVFSAATMEHIPNIEAAFSEIWRVTKPGGLIYCVAAPLWNSYEGHHQYGLFADYPWIHLRLSKDDIFLYLQKHKQLENLKPLVAILEQEGLLLTSLESENQDIYAKNLADFMFSDYFNFLPSNRYIEAALSLDVSYVIRHDIWQDGEQYLTDAILAELNSKGYSKDEVLSVSHTYVAIK</sequence>
<dbReference type="SUPFAM" id="SSF53335">
    <property type="entry name" value="S-adenosyl-L-methionine-dependent methyltransferases"/>
    <property type="match status" value="1"/>
</dbReference>
<dbReference type="AlphaFoldDB" id="A0A0A1VRA2"/>
<dbReference type="Pfam" id="PF08241">
    <property type="entry name" value="Methyltransf_11"/>
    <property type="match status" value="1"/>
</dbReference>
<dbReference type="CDD" id="cd02440">
    <property type="entry name" value="AdoMet_MTases"/>
    <property type="match status" value="1"/>
</dbReference>
<protein>
    <recommendedName>
        <fullName evidence="1">Methyltransferase type 11 domain-containing protein</fullName>
    </recommendedName>
</protein>
<dbReference type="Proteomes" id="UP000030321">
    <property type="component" value="Unassembled WGS sequence"/>
</dbReference>
<dbReference type="InterPro" id="IPR029063">
    <property type="entry name" value="SAM-dependent_MTases_sf"/>
</dbReference>
<dbReference type="GO" id="GO:0008757">
    <property type="term" value="F:S-adenosylmethionine-dependent methyltransferase activity"/>
    <property type="evidence" value="ECO:0007669"/>
    <property type="project" value="InterPro"/>
</dbReference>
<evidence type="ECO:0000313" key="2">
    <source>
        <dbReference type="EMBL" id="GAL92280.1"/>
    </source>
</evidence>
<dbReference type="Gene3D" id="3.40.50.150">
    <property type="entry name" value="Vaccinia Virus protein VP39"/>
    <property type="match status" value="1"/>
</dbReference>
<dbReference type="PANTHER" id="PTHR43591">
    <property type="entry name" value="METHYLTRANSFERASE"/>
    <property type="match status" value="1"/>
</dbReference>
<evidence type="ECO:0000259" key="1">
    <source>
        <dbReference type="Pfam" id="PF08241"/>
    </source>
</evidence>
<proteinExistence type="predicted"/>
<dbReference type="InterPro" id="IPR013216">
    <property type="entry name" value="Methyltransf_11"/>
</dbReference>
<accession>A0A0A1VRA2</accession>
<dbReference type="RefSeq" id="WP_045358063.1">
    <property type="nucleotide sequence ID" value="NZ_BBPA01000020.1"/>
</dbReference>
<feature type="domain" description="Methyltransferase type 11" evidence="1">
    <location>
        <begin position="27"/>
        <end position="114"/>
    </location>
</feature>
<comment type="caution">
    <text evidence="2">The sequence shown here is derived from an EMBL/GenBank/DDBJ whole genome shotgun (WGS) entry which is preliminary data.</text>
</comment>
<gene>
    <name evidence="2" type="ORF">N44_00838</name>
</gene>